<dbReference type="Ensembl" id="ENSFHET00000005815.1">
    <property type="protein sequence ID" value="ENSFHEP00000006249.1"/>
    <property type="gene ID" value="ENSFHEG00000007280.1"/>
</dbReference>
<dbReference type="PANTHER" id="PTHR12993">
    <property type="entry name" value="N-ACETYLGLUCOSAMINYL-PHOSPHATIDYLINOSITOL DE-N-ACETYLASE-RELATED"/>
    <property type="match status" value="1"/>
</dbReference>
<organism evidence="3 4">
    <name type="scientific">Fundulus heteroclitus</name>
    <name type="common">Killifish</name>
    <name type="synonym">Mummichog</name>
    <dbReference type="NCBI Taxonomy" id="8078"/>
    <lineage>
        <taxon>Eukaryota</taxon>
        <taxon>Metazoa</taxon>
        <taxon>Chordata</taxon>
        <taxon>Craniata</taxon>
        <taxon>Vertebrata</taxon>
        <taxon>Euteleostomi</taxon>
        <taxon>Actinopterygii</taxon>
        <taxon>Neopterygii</taxon>
        <taxon>Teleostei</taxon>
        <taxon>Neoteleostei</taxon>
        <taxon>Acanthomorphata</taxon>
        <taxon>Ovalentaria</taxon>
        <taxon>Atherinomorphae</taxon>
        <taxon>Cyprinodontiformes</taxon>
        <taxon>Fundulidae</taxon>
        <taxon>Fundulus</taxon>
    </lineage>
</organism>
<dbReference type="GO" id="GO:0000225">
    <property type="term" value="F:N-acetylglucosaminylphosphatidylinositol deacetylase activity"/>
    <property type="evidence" value="ECO:0007669"/>
    <property type="project" value="UniProtKB-EC"/>
</dbReference>
<proteinExistence type="inferred from homology"/>
<dbReference type="InterPro" id="IPR024078">
    <property type="entry name" value="LmbE-like_dom_sf"/>
</dbReference>
<dbReference type="UniPathway" id="UPA00196"/>
<reference evidence="3" key="1">
    <citation type="submission" date="2025-08" db="UniProtKB">
        <authorList>
            <consortium name="Ensembl"/>
        </authorList>
    </citation>
    <scope>IDENTIFICATION</scope>
</reference>
<dbReference type="AlphaFoldDB" id="A0A3Q2P2L0"/>
<dbReference type="Pfam" id="PF02585">
    <property type="entry name" value="PIG-L"/>
    <property type="match status" value="1"/>
</dbReference>
<sequence>MPGLTWKRLRASEKLQTFKNTDGADVRALVVTAHPDDECMFFAPTIVRLVALNASVHLLCLSEGMLRRLE</sequence>
<evidence type="ECO:0000256" key="2">
    <source>
        <dbReference type="ARBA" id="ARBA00012176"/>
    </source>
</evidence>
<dbReference type="STRING" id="8078.ENSFHEP00000006249"/>
<dbReference type="GO" id="GO:0006506">
    <property type="term" value="P:GPI anchor biosynthetic process"/>
    <property type="evidence" value="ECO:0007669"/>
    <property type="project" value="UniProtKB-UniPathway"/>
</dbReference>
<dbReference type="GO" id="GO:0005783">
    <property type="term" value="C:endoplasmic reticulum"/>
    <property type="evidence" value="ECO:0007669"/>
    <property type="project" value="TreeGrafter"/>
</dbReference>
<evidence type="ECO:0000313" key="4">
    <source>
        <dbReference type="Proteomes" id="UP000265000"/>
    </source>
</evidence>
<dbReference type="PANTHER" id="PTHR12993:SF11">
    <property type="entry name" value="N-ACETYLGLUCOSAMINYL-PHOSPHATIDYLINOSITOL DE-N-ACETYLASE"/>
    <property type="match status" value="1"/>
</dbReference>
<dbReference type="Proteomes" id="UP000265000">
    <property type="component" value="Unplaced"/>
</dbReference>
<dbReference type="Gene3D" id="3.40.50.10320">
    <property type="entry name" value="LmbE-like"/>
    <property type="match status" value="1"/>
</dbReference>
<name>A0A3Q2P2L0_FUNHE</name>
<dbReference type="InterPro" id="IPR003737">
    <property type="entry name" value="GlcNAc_PI_deacetylase-related"/>
</dbReference>
<evidence type="ECO:0000256" key="1">
    <source>
        <dbReference type="ARBA" id="ARBA00006066"/>
    </source>
</evidence>
<keyword evidence="4" id="KW-1185">Reference proteome</keyword>
<protein>
    <recommendedName>
        <fullName evidence="2">N-acetylglucosaminylphosphatidylinositol deacetylase</fullName>
        <ecNumber evidence="2">3.5.1.89</ecNumber>
    </recommendedName>
</protein>
<dbReference type="EC" id="3.5.1.89" evidence="2"/>
<reference evidence="3" key="2">
    <citation type="submission" date="2025-09" db="UniProtKB">
        <authorList>
            <consortium name="Ensembl"/>
        </authorList>
    </citation>
    <scope>IDENTIFICATION</scope>
</reference>
<accession>A0A3Q2P2L0</accession>
<comment type="similarity">
    <text evidence="1">Belongs to the PIGL family.</text>
</comment>
<dbReference type="SUPFAM" id="SSF102588">
    <property type="entry name" value="LmbE-like"/>
    <property type="match status" value="1"/>
</dbReference>
<dbReference type="GO" id="GO:0016020">
    <property type="term" value="C:membrane"/>
    <property type="evidence" value="ECO:0007669"/>
    <property type="project" value="GOC"/>
</dbReference>
<evidence type="ECO:0000313" key="3">
    <source>
        <dbReference type="Ensembl" id="ENSFHEP00000006249.1"/>
    </source>
</evidence>